<accession>A0ABU1U8C2</accession>
<dbReference type="EMBL" id="JAVDVQ010000002">
    <property type="protein sequence ID" value="MDR7081451.1"/>
    <property type="molecule type" value="Genomic_DNA"/>
</dbReference>
<organism evidence="1 2">
    <name type="scientific">Arthrobacter ginsengisoli</name>
    <dbReference type="NCBI Taxonomy" id="1356565"/>
    <lineage>
        <taxon>Bacteria</taxon>
        <taxon>Bacillati</taxon>
        <taxon>Actinomycetota</taxon>
        <taxon>Actinomycetes</taxon>
        <taxon>Micrococcales</taxon>
        <taxon>Micrococcaceae</taxon>
        <taxon>Arthrobacter</taxon>
    </lineage>
</organism>
<evidence type="ECO:0000313" key="2">
    <source>
        <dbReference type="Proteomes" id="UP001252243"/>
    </source>
</evidence>
<dbReference type="RefSeq" id="WP_310050617.1">
    <property type="nucleotide sequence ID" value="NZ_JAVDVQ010000002.1"/>
</dbReference>
<proteinExistence type="predicted"/>
<keyword evidence="2" id="KW-1185">Reference proteome</keyword>
<protein>
    <submittedName>
        <fullName evidence="1">Uncharacterized protein</fullName>
    </submittedName>
</protein>
<evidence type="ECO:0000313" key="1">
    <source>
        <dbReference type="EMBL" id="MDR7081451.1"/>
    </source>
</evidence>
<dbReference type="Proteomes" id="UP001252243">
    <property type="component" value="Unassembled WGS sequence"/>
</dbReference>
<comment type="caution">
    <text evidence="1">The sequence shown here is derived from an EMBL/GenBank/DDBJ whole genome shotgun (WGS) entry which is preliminary data.</text>
</comment>
<sequence length="49" mass="5543">MNSKIEKVGKTGYALRCPFHGLVAHENDRSLIEDMLQRHDAFCTGIPKD</sequence>
<name>A0ABU1U8C2_9MICC</name>
<reference evidence="1 2" key="1">
    <citation type="submission" date="2023-07" db="EMBL/GenBank/DDBJ databases">
        <title>Sorghum-associated microbial communities from plants grown in Nebraska, USA.</title>
        <authorList>
            <person name="Schachtman D."/>
        </authorList>
    </citation>
    <scope>NUCLEOTIDE SEQUENCE [LARGE SCALE GENOMIC DNA]</scope>
    <source>
        <strain evidence="1 2">BE167</strain>
    </source>
</reference>
<gene>
    <name evidence="1" type="ORF">J2X01_000728</name>
</gene>